<evidence type="ECO:0000256" key="2">
    <source>
        <dbReference type="ARBA" id="ARBA00022679"/>
    </source>
</evidence>
<dbReference type="RefSeq" id="WP_152204750.1">
    <property type="nucleotide sequence ID" value="NZ_VUKF01000072.1"/>
</dbReference>
<feature type="domain" description="Carbohydrate kinase PfkB" evidence="8">
    <location>
        <begin position="61"/>
        <end position="330"/>
    </location>
</feature>
<dbReference type="OrthoDB" id="3206700at2"/>
<comment type="similarity">
    <text evidence="1">Belongs to the carbohydrate kinase PfkB family.</text>
</comment>
<dbReference type="Pfam" id="PF00294">
    <property type="entry name" value="PfkB"/>
    <property type="match status" value="1"/>
</dbReference>
<keyword evidence="5" id="KW-0067">ATP-binding</keyword>
<evidence type="ECO:0000313" key="9">
    <source>
        <dbReference type="EMBL" id="KAE8762548.1"/>
    </source>
</evidence>
<evidence type="ECO:0000256" key="1">
    <source>
        <dbReference type="ARBA" id="ARBA00010688"/>
    </source>
</evidence>
<dbReference type="InterPro" id="IPR029056">
    <property type="entry name" value="Ribokinase-like"/>
</dbReference>
<dbReference type="Gene3D" id="3.40.1190.20">
    <property type="match status" value="1"/>
</dbReference>
<comment type="caution">
    <text evidence="9">The sequence shown here is derived from an EMBL/GenBank/DDBJ whole genome shotgun (WGS) entry which is preliminary data.</text>
</comment>
<name>A0A7J5UJJ6_9MICO</name>
<dbReference type="GO" id="GO:0005829">
    <property type="term" value="C:cytosol"/>
    <property type="evidence" value="ECO:0007669"/>
    <property type="project" value="TreeGrafter"/>
</dbReference>
<keyword evidence="3" id="KW-0547">Nucleotide-binding</keyword>
<dbReference type="GO" id="GO:0008443">
    <property type="term" value="F:phosphofructokinase activity"/>
    <property type="evidence" value="ECO:0007669"/>
    <property type="project" value="TreeGrafter"/>
</dbReference>
<dbReference type="Proteomes" id="UP000451860">
    <property type="component" value="Unassembled WGS sequence"/>
</dbReference>
<evidence type="ECO:0000313" key="10">
    <source>
        <dbReference type="Proteomes" id="UP000451860"/>
    </source>
</evidence>
<dbReference type="SUPFAM" id="SSF53613">
    <property type="entry name" value="Ribokinase-like"/>
    <property type="match status" value="1"/>
</dbReference>
<accession>A0A7J5UJJ6</accession>
<sequence length="349" mass="35982">MDGTPTGISGLFPRDGDPGGRLPVARTPGTTPDGAPRRPRICVLAPTPLLVVEIADHQGVPGRSAQQADVHMHPGGQGLWVARMAVSLGAEVTVCGPFGGEIGPLVAQMLSTDKLTIHGVTYSGGNGAYVHDLRGEDRETVAHMPPFALNRHELDDLYGTVLVDALEADVLVVTGAEPADVVPATFFGRIVRDLRQAGRTVVADLSGEAALSAAKAGPHVLKLSHEEICAAGLAPDAAPASLIAAGRRLVEMGVGAMVISRAQDPSLLITADGVRQAEGPVITPLEHRGAGDSMTAGIAVGLGRGLDIADAVRLGAAAGALNVTRRGLGTGRRDQIERFAQRITVRETG</sequence>
<dbReference type="PIRSF" id="PIRSF000535">
    <property type="entry name" value="1PFK/6PFK/LacC"/>
    <property type="match status" value="1"/>
</dbReference>
<gene>
    <name evidence="9" type="ORF">GB883_18765</name>
</gene>
<organism evidence="9 10">
    <name type="scientific">Georgenia thermotolerans</name>
    <dbReference type="NCBI Taxonomy" id="527326"/>
    <lineage>
        <taxon>Bacteria</taxon>
        <taxon>Bacillati</taxon>
        <taxon>Actinomycetota</taxon>
        <taxon>Actinomycetes</taxon>
        <taxon>Micrococcales</taxon>
        <taxon>Bogoriellaceae</taxon>
        <taxon>Georgenia</taxon>
    </lineage>
</organism>
<evidence type="ECO:0000256" key="4">
    <source>
        <dbReference type="ARBA" id="ARBA00022777"/>
    </source>
</evidence>
<keyword evidence="4 9" id="KW-0418">Kinase</keyword>
<dbReference type="AlphaFoldDB" id="A0A7J5UJJ6"/>
<dbReference type="GO" id="GO:0005524">
    <property type="term" value="F:ATP binding"/>
    <property type="evidence" value="ECO:0007669"/>
    <property type="project" value="UniProtKB-KW"/>
</dbReference>
<dbReference type="PANTHER" id="PTHR46566:SF2">
    <property type="entry name" value="ATP-DEPENDENT 6-PHOSPHOFRUCTOKINASE ISOZYME 2"/>
    <property type="match status" value="1"/>
</dbReference>
<evidence type="ECO:0000256" key="5">
    <source>
        <dbReference type="ARBA" id="ARBA00022840"/>
    </source>
</evidence>
<protein>
    <submittedName>
        <fullName evidence="9">Phosphofructokinase</fullName>
    </submittedName>
</protein>
<dbReference type="PANTHER" id="PTHR46566">
    <property type="entry name" value="1-PHOSPHOFRUCTOKINASE-RELATED"/>
    <property type="match status" value="1"/>
</dbReference>
<reference evidence="9 10" key="1">
    <citation type="submission" date="2019-10" db="EMBL/GenBank/DDBJ databases">
        <title>Georgenia wutianyii sp. nov. and Georgenia yuyongxinii sp. nov. isolated from plateau pika (Ochotona curzoniae) in the Qinghai-Tibet plateau of China.</title>
        <authorList>
            <person name="Tian Z."/>
        </authorList>
    </citation>
    <scope>NUCLEOTIDE SEQUENCE [LARGE SCALE GENOMIC DNA]</scope>
    <source>
        <strain evidence="9 10">DSM 21501</strain>
    </source>
</reference>
<feature type="region of interest" description="Disordered" evidence="7">
    <location>
        <begin position="1"/>
        <end position="39"/>
    </location>
</feature>
<keyword evidence="2 6" id="KW-0808">Transferase</keyword>
<dbReference type="InterPro" id="IPR017583">
    <property type="entry name" value="Tagatose/fructose_Pkinase"/>
</dbReference>
<keyword evidence="10" id="KW-1185">Reference proteome</keyword>
<evidence type="ECO:0000256" key="7">
    <source>
        <dbReference type="SAM" id="MobiDB-lite"/>
    </source>
</evidence>
<dbReference type="InterPro" id="IPR011611">
    <property type="entry name" value="PfkB_dom"/>
</dbReference>
<evidence type="ECO:0000259" key="8">
    <source>
        <dbReference type="Pfam" id="PF00294"/>
    </source>
</evidence>
<evidence type="ECO:0000256" key="3">
    <source>
        <dbReference type="ARBA" id="ARBA00022741"/>
    </source>
</evidence>
<dbReference type="EMBL" id="WHJE01000154">
    <property type="protein sequence ID" value="KAE8762548.1"/>
    <property type="molecule type" value="Genomic_DNA"/>
</dbReference>
<evidence type="ECO:0000256" key="6">
    <source>
        <dbReference type="PIRNR" id="PIRNR000535"/>
    </source>
</evidence>
<proteinExistence type="inferred from homology"/>